<feature type="transmembrane region" description="Helical" evidence="9">
    <location>
        <begin position="150"/>
        <end position="171"/>
    </location>
</feature>
<reference evidence="15 16" key="1">
    <citation type="submission" date="2017-03" db="EMBL/GenBank/DDBJ databases">
        <authorList>
            <person name="Afonso C.L."/>
            <person name="Miller P.J."/>
            <person name="Scott M.A."/>
            <person name="Spackman E."/>
            <person name="Goraichik I."/>
            <person name="Dimitrov K.M."/>
            <person name="Suarez D.L."/>
            <person name="Swayne D.E."/>
        </authorList>
    </citation>
    <scope>NUCLEOTIDE SEQUENCE [LARGE SCALE GENOMIC DNA]</scope>
    <source>
        <strain evidence="15">PRJEB14757</strain>
    </source>
</reference>
<evidence type="ECO:0000256" key="6">
    <source>
        <dbReference type="ARBA" id="ARBA00022777"/>
    </source>
</evidence>
<dbReference type="SUPFAM" id="SSF55785">
    <property type="entry name" value="PYP-like sensor domain (PAS domain)"/>
    <property type="match status" value="2"/>
</dbReference>
<evidence type="ECO:0000256" key="3">
    <source>
        <dbReference type="ARBA" id="ARBA00012438"/>
    </source>
</evidence>
<keyword evidence="8" id="KW-0175">Coiled coil</keyword>
<keyword evidence="4 7" id="KW-0597">Phosphoprotein</keyword>
<sequence>MNFFRKSYYTKGIEGPSLAGNMIMIIVLSVVLISGASLSVFLFATSRNHRNHINQEQAKYVAFLADTLQLPLWNYDVMAVKKIGQTMMEVEKLSFLSVEDAKGNQIFLMGSLGKYRDSMEKHEIKFRDRFVGAFELRLSEDEFLHQQKQWLITGIINTLMVIIGVMLAVTFCVNRFLQKPLWDFSARIKAIADGNYDFNTATDVYRELKDVFDNIQKMSLKIENRQKELIRSNKKLEEEIDKHRITEQLLRESEEKYRSMNDNIPIGFFRIGVDGKIIEYNRFLLNLLNIQSDHDIGQYRAENFYLNPVDRQEMIRKTLHEKEINGFECQIKKGDDKIAWVSISARAVEDDSGNVLYIDGAFEDITEKKVREDKLLQFAKVIEQADEEVLITSPKGIIEYVNPSFEQNTGYSSVEVIGRRPSVLKSGLHDQSFYKELWNTILKNNSWKGMLKNKKKDGSIILHDTTITPITDAKNNISAFVSIRRDITQQKDIERQVYQSQKMQAIGTLAGGIAHDFNNILSGIFGYTQIAQMNIKNQEKTLKCLSNIVSASQRASELVQQILTFSRQTEYKKLPLCVYFEINEALKLIRSSIPVNIKIQNKLISRSLISADPTKIHQIVMNLCTNAYHAMESSGGTLTVLLDDLDILESRQLRNKKMPPGKYLVFTISDTGCGMDAEILEKAFEPYFTTKKVGQGTGLGLSIVQAIVDEHEGFLDVSSSIGEGTQFSLYFPIVERKSRKKRPDVKKTLTLNGSETIMLVDDEKAIRDSYKDFLERHGYQVVVFSDGVDAIEKFRAEPKRFDLVVTDMTMPEKTGSDLVADIRSLDKKIPVIICSGFSNLMDETIARKIGADKYLMKPLQSMDLLTEIRRLLEK</sequence>
<dbReference type="Gene3D" id="3.40.50.2300">
    <property type="match status" value="1"/>
</dbReference>
<evidence type="ECO:0000259" key="11">
    <source>
        <dbReference type="PROSITE" id="PS50110"/>
    </source>
</evidence>
<evidence type="ECO:0000313" key="15">
    <source>
        <dbReference type="EMBL" id="SLM28002.1"/>
    </source>
</evidence>
<evidence type="ECO:0000256" key="4">
    <source>
        <dbReference type="ARBA" id="ARBA00022553"/>
    </source>
</evidence>
<dbReference type="InterPro" id="IPR011006">
    <property type="entry name" value="CheY-like_superfamily"/>
</dbReference>
<dbReference type="SMART" id="SM00388">
    <property type="entry name" value="HisKA"/>
    <property type="match status" value="1"/>
</dbReference>
<dbReference type="RefSeq" id="WP_139786771.1">
    <property type="nucleotide sequence ID" value="NZ_LT828546.1"/>
</dbReference>
<dbReference type="SUPFAM" id="SSF52172">
    <property type="entry name" value="CheY-like"/>
    <property type="match status" value="1"/>
</dbReference>
<dbReference type="PROSITE" id="PS50109">
    <property type="entry name" value="HIS_KIN"/>
    <property type="match status" value="1"/>
</dbReference>
<dbReference type="STRING" id="1246637.MTBBW1_1220002"/>
<evidence type="ECO:0000259" key="13">
    <source>
        <dbReference type="PROSITE" id="PS50113"/>
    </source>
</evidence>
<evidence type="ECO:0000259" key="12">
    <source>
        <dbReference type="PROSITE" id="PS50112"/>
    </source>
</evidence>
<dbReference type="PANTHER" id="PTHR43065">
    <property type="entry name" value="SENSOR HISTIDINE KINASE"/>
    <property type="match status" value="1"/>
</dbReference>
<evidence type="ECO:0000256" key="1">
    <source>
        <dbReference type="ARBA" id="ARBA00000085"/>
    </source>
</evidence>
<feature type="domain" description="Histidine kinase" evidence="10">
    <location>
        <begin position="512"/>
        <end position="735"/>
    </location>
</feature>
<dbReference type="EC" id="2.7.13.3" evidence="3"/>
<dbReference type="Pfam" id="PF02518">
    <property type="entry name" value="HATPase_c"/>
    <property type="match status" value="1"/>
</dbReference>
<dbReference type="CDD" id="cd00130">
    <property type="entry name" value="PAS"/>
    <property type="match status" value="2"/>
</dbReference>
<dbReference type="SMART" id="SM00091">
    <property type="entry name" value="PAS"/>
    <property type="match status" value="2"/>
</dbReference>
<feature type="coiled-coil region" evidence="8">
    <location>
        <begin position="219"/>
        <end position="256"/>
    </location>
</feature>
<dbReference type="SUPFAM" id="SSF55874">
    <property type="entry name" value="ATPase domain of HSP90 chaperone/DNA topoisomerase II/histidine kinase"/>
    <property type="match status" value="1"/>
</dbReference>
<feature type="domain" description="PAC" evidence="13">
    <location>
        <begin position="325"/>
        <end position="377"/>
    </location>
</feature>
<dbReference type="Pfam" id="PF00512">
    <property type="entry name" value="HisKA"/>
    <property type="match status" value="1"/>
</dbReference>
<dbReference type="InterPro" id="IPR036097">
    <property type="entry name" value="HisK_dim/P_sf"/>
</dbReference>
<dbReference type="PROSITE" id="PS50113">
    <property type="entry name" value="PAC"/>
    <property type="match status" value="2"/>
</dbReference>
<evidence type="ECO:0000256" key="5">
    <source>
        <dbReference type="ARBA" id="ARBA00022679"/>
    </source>
</evidence>
<feature type="transmembrane region" description="Helical" evidence="9">
    <location>
        <begin position="20"/>
        <end position="44"/>
    </location>
</feature>
<dbReference type="Gene3D" id="3.30.565.10">
    <property type="entry name" value="Histidine kinase-like ATPase, C-terminal domain"/>
    <property type="match status" value="1"/>
</dbReference>
<accession>A0A1W1H6B8</accession>
<gene>
    <name evidence="15" type="ORF">MTBBW1_1220002</name>
</gene>
<dbReference type="InterPro" id="IPR000014">
    <property type="entry name" value="PAS"/>
</dbReference>
<dbReference type="NCBIfam" id="TIGR00229">
    <property type="entry name" value="sensory_box"/>
    <property type="match status" value="2"/>
</dbReference>
<keyword evidence="9" id="KW-1133">Transmembrane helix</keyword>
<dbReference type="Pfam" id="PF13426">
    <property type="entry name" value="PAS_9"/>
    <property type="match status" value="2"/>
</dbReference>
<evidence type="ECO:0000256" key="7">
    <source>
        <dbReference type="PROSITE-ProRule" id="PRU00169"/>
    </source>
</evidence>
<dbReference type="SMART" id="SM00086">
    <property type="entry name" value="PAC"/>
    <property type="match status" value="2"/>
</dbReference>
<protein>
    <recommendedName>
        <fullName evidence="3">histidine kinase</fullName>
        <ecNumber evidence="3">2.7.13.3</ecNumber>
    </recommendedName>
</protein>
<dbReference type="PANTHER" id="PTHR43065:SF42">
    <property type="entry name" value="TWO-COMPONENT SENSOR PPRA"/>
    <property type="match status" value="1"/>
</dbReference>
<dbReference type="PRINTS" id="PR00344">
    <property type="entry name" value="BCTRLSENSOR"/>
</dbReference>
<dbReference type="OrthoDB" id="9813024at2"/>
<dbReference type="Gene3D" id="1.10.287.130">
    <property type="match status" value="1"/>
</dbReference>
<organism evidence="15 16">
    <name type="scientific">Desulfamplus magnetovallimortis</name>
    <dbReference type="NCBI Taxonomy" id="1246637"/>
    <lineage>
        <taxon>Bacteria</taxon>
        <taxon>Pseudomonadati</taxon>
        <taxon>Thermodesulfobacteriota</taxon>
        <taxon>Desulfobacteria</taxon>
        <taxon>Desulfobacterales</taxon>
        <taxon>Desulfobacteraceae</taxon>
        <taxon>Desulfamplus</taxon>
    </lineage>
</organism>
<dbReference type="InterPro" id="IPR001610">
    <property type="entry name" value="PAC"/>
</dbReference>
<dbReference type="SMART" id="SM00448">
    <property type="entry name" value="REC"/>
    <property type="match status" value="1"/>
</dbReference>
<evidence type="ECO:0000313" key="16">
    <source>
        <dbReference type="Proteomes" id="UP000191931"/>
    </source>
</evidence>
<dbReference type="PROSITE" id="PS50112">
    <property type="entry name" value="PAS"/>
    <property type="match status" value="1"/>
</dbReference>
<evidence type="ECO:0000256" key="8">
    <source>
        <dbReference type="SAM" id="Coils"/>
    </source>
</evidence>
<dbReference type="Gene3D" id="3.30.450.20">
    <property type="entry name" value="PAS domain"/>
    <property type="match status" value="2"/>
</dbReference>
<dbReference type="Proteomes" id="UP000191931">
    <property type="component" value="Unassembled WGS sequence"/>
</dbReference>
<comment type="catalytic activity">
    <reaction evidence="1">
        <text>ATP + protein L-histidine = ADP + protein N-phospho-L-histidine.</text>
        <dbReference type="EC" id="2.7.13.3"/>
    </reaction>
</comment>
<dbReference type="CDD" id="cd00156">
    <property type="entry name" value="REC"/>
    <property type="match status" value="1"/>
</dbReference>
<feature type="domain" description="PAS" evidence="12">
    <location>
        <begin position="374"/>
        <end position="419"/>
    </location>
</feature>
<keyword evidence="6 15" id="KW-0418">Kinase</keyword>
<dbReference type="InterPro" id="IPR003660">
    <property type="entry name" value="HAMP_dom"/>
</dbReference>
<evidence type="ECO:0000256" key="9">
    <source>
        <dbReference type="SAM" id="Phobius"/>
    </source>
</evidence>
<proteinExistence type="predicted"/>
<dbReference type="PROSITE" id="PS50110">
    <property type="entry name" value="RESPONSE_REGULATORY"/>
    <property type="match status" value="1"/>
</dbReference>
<evidence type="ECO:0000259" key="14">
    <source>
        <dbReference type="PROSITE" id="PS50885"/>
    </source>
</evidence>
<dbReference type="InterPro" id="IPR004358">
    <property type="entry name" value="Sig_transdc_His_kin-like_C"/>
</dbReference>
<dbReference type="InterPro" id="IPR000700">
    <property type="entry name" value="PAS-assoc_C"/>
</dbReference>
<dbReference type="Pfam" id="PF00072">
    <property type="entry name" value="Response_reg"/>
    <property type="match status" value="1"/>
</dbReference>
<name>A0A1W1H6B8_9BACT</name>
<dbReference type="SUPFAM" id="SSF47384">
    <property type="entry name" value="Homodimeric domain of signal transducing histidine kinase"/>
    <property type="match status" value="1"/>
</dbReference>
<dbReference type="PROSITE" id="PS50885">
    <property type="entry name" value="HAMP"/>
    <property type="match status" value="1"/>
</dbReference>
<keyword evidence="16" id="KW-1185">Reference proteome</keyword>
<dbReference type="GO" id="GO:0016020">
    <property type="term" value="C:membrane"/>
    <property type="evidence" value="ECO:0007669"/>
    <property type="project" value="UniProtKB-SubCell"/>
</dbReference>
<dbReference type="InterPro" id="IPR036890">
    <property type="entry name" value="HATPase_C_sf"/>
</dbReference>
<evidence type="ECO:0000259" key="10">
    <source>
        <dbReference type="PROSITE" id="PS50109"/>
    </source>
</evidence>
<feature type="domain" description="HAMP" evidence="14">
    <location>
        <begin position="175"/>
        <end position="227"/>
    </location>
</feature>
<keyword evidence="9" id="KW-0472">Membrane</keyword>
<feature type="domain" description="Response regulatory" evidence="11">
    <location>
        <begin position="756"/>
        <end position="872"/>
    </location>
</feature>
<dbReference type="InterPro" id="IPR003661">
    <property type="entry name" value="HisK_dim/P_dom"/>
</dbReference>
<keyword evidence="5 15" id="KW-0808">Transferase</keyword>
<dbReference type="InterPro" id="IPR005467">
    <property type="entry name" value="His_kinase_dom"/>
</dbReference>
<dbReference type="Gene3D" id="6.10.340.10">
    <property type="match status" value="1"/>
</dbReference>
<feature type="modified residue" description="4-aspartylphosphate" evidence="7">
    <location>
        <position position="807"/>
    </location>
</feature>
<keyword evidence="9" id="KW-0812">Transmembrane</keyword>
<dbReference type="GO" id="GO:0000155">
    <property type="term" value="F:phosphorelay sensor kinase activity"/>
    <property type="evidence" value="ECO:0007669"/>
    <property type="project" value="InterPro"/>
</dbReference>
<dbReference type="InterPro" id="IPR003594">
    <property type="entry name" value="HATPase_dom"/>
</dbReference>
<dbReference type="InterPro" id="IPR001789">
    <property type="entry name" value="Sig_transdc_resp-reg_receiver"/>
</dbReference>
<evidence type="ECO:0000256" key="2">
    <source>
        <dbReference type="ARBA" id="ARBA00004370"/>
    </source>
</evidence>
<dbReference type="InterPro" id="IPR035965">
    <property type="entry name" value="PAS-like_dom_sf"/>
</dbReference>
<dbReference type="SMART" id="SM00387">
    <property type="entry name" value="HATPase_c"/>
    <property type="match status" value="1"/>
</dbReference>
<feature type="domain" description="PAC" evidence="13">
    <location>
        <begin position="445"/>
        <end position="499"/>
    </location>
</feature>
<dbReference type="AlphaFoldDB" id="A0A1W1H6B8"/>
<comment type="subcellular location">
    <subcellularLocation>
        <location evidence="2">Membrane</location>
    </subcellularLocation>
</comment>
<dbReference type="EMBL" id="FWEV01000027">
    <property type="protein sequence ID" value="SLM28002.1"/>
    <property type="molecule type" value="Genomic_DNA"/>
</dbReference>